<dbReference type="Gramene" id="Solyc07g026775.1.1">
    <property type="protein sequence ID" value="Solyc07g026775.1.1"/>
    <property type="gene ID" value="Solyc07g026775.1"/>
</dbReference>
<sequence>MELLVEMMARSIFCSRFKRKERNHRVCISPLLPELYTSKVREGRKEDDGLYLLIKNMAQEKLKLRSFVLPEKELKEHPLSEGSSLELTRETKMSLQQRFKLKELGKLKYIPGIEFVRSNNGIFMHQKKYAVPLIYEVGLSSARTVVTPMDVNMKLTCRQYDDQTKENQVTAYRDADWAACPLTRKPITGYIVRLGELVVSLKAKKQTVVSRSSIDAEYGSLPSTLEEFVWIVVDLLTKVSTNLNMTIS</sequence>
<dbReference type="CDD" id="cd09272">
    <property type="entry name" value="RNase_HI_RT_Ty1"/>
    <property type="match status" value="1"/>
</dbReference>
<dbReference type="InParanoid" id="A0A3Q7H715"/>
<name>A0A3Q7H715_SOLLC</name>
<dbReference type="PANTHER" id="PTHR11439:SF511">
    <property type="match status" value="1"/>
</dbReference>
<accession>A0A3Q7H715</accession>
<keyword evidence="2" id="KW-1185">Reference proteome</keyword>
<evidence type="ECO:0000313" key="2">
    <source>
        <dbReference type="Proteomes" id="UP000004994"/>
    </source>
</evidence>
<reference evidence="1" key="1">
    <citation type="journal article" date="2012" name="Nature">
        <title>The tomato genome sequence provides insights into fleshy fruit evolution.</title>
        <authorList>
            <consortium name="Tomato Genome Consortium"/>
        </authorList>
    </citation>
    <scope>NUCLEOTIDE SEQUENCE [LARGE SCALE GENOMIC DNA]</scope>
    <source>
        <strain evidence="1">cv. Heinz 1706</strain>
    </source>
</reference>
<dbReference type="AlphaFoldDB" id="A0A3Q7H715"/>
<evidence type="ECO:0000313" key="1">
    <source>
        <dbReference type="EnsemblPlants" id="Solyc07g026775.1.1"/>
    </source>
</evidence>
<dbReference type="EnsemblPlants" id="Solyc07g026775.1.1">
    <property type="protein sequence ID" value="Solyc07g026775.1.1"/>
    <property type="gene ID" value="Solyc07g026775.1"/>
</dbReference>
<proteinExistence type="predicted"/>
<dbReference type="Proteomes" id="UP000004994">
    <property type="component" value="Chromosome 7"/>
</dbReference>
<dbReference type="STRING" id="4081.A0A3Q7H715"/>
<protein>
    <recommendedName>
        <fullName evidence="3">Reverse transcriptase Ty1/copia-type domain-containing protein</fullName>
    </recommendedName>
</protein>
<evidence type="ECO:0008006" key="3">
    <source>
        <dbReference type="Google" id="ProtNLM"/>
    </source>
</evidence>
<organism evidence="1">
    <name type="scientific">Solanum lycopersicum</name>
    <name type="common">Tomato</name>
    <name type="synonym">Lycopersicon esculentum</name>
    <dbReference type="NCBI Taxonomy" id="4081"/>
    <lineage>
        <taxon>Eukaryota</taxon>
        <taxon>Viridiplantae</taxon>
        <taxon>Streptophyta</taxon>
        <taxon>Embryophyta</taxon>
        <taxon>Tracheophyta</taxon>
        <taxon>Spermatophyta</taxon>
        <taxon>Magnoliopsida</taxon>
        <taxon>eudicotyledons</taxon>
        <taxon>Gunneridae</taxon>
        <taxon>Pentapetalae</taxon>
        <taxon>asterids</taxon>
        <taxon>lamiids</taxon>
        <taxon>Solanales</taxon>
        <taxon>Solanaceae</taxon>
        <taxon>Solanoideae</taxon>
        <taxon>Solaneae</taxon>
        <taxon>Solanum</taxon>
        <taxon>Solanum subgen. Lycopersicon</taxon>
    </lineage>
</organism>
<dbReference type="PANTHER" id="PTHR11439">
    <property type="entry name" value="GAG-POL-RELATED RETROTRANSPOSON"/>
    <property type="match status" value="1"/>
</dbReference>
<reference evidence="1" key="2">
    <citation type="submission" date="2019-01" db="UniProtKB">
        <authorList>
            <consortium name="EnsemblPlants"/>
        </authorList>
    </citation>
    <scope>IDENTIFICATION</scope>
    <source>
        <strain evidence="1">cv. Heinz 1706</strain>
    </source>
</reference>